<evidence type="ECO:0000313" key="3">
    <source>
        <dbReference type="Proteomes" id="UP000093695"/>
    </source>
</evidence>
<keyword evidence="3" id="KW-1185">Reference proteome</keyword>
<dbReference type="PANTHER" id="PTHR43162:SF1">
    <property type="entry name" value="PRESTALK A DIFFERENTIATION PROTEIN A"/>
    <property type="match status" value="1"/>
</dbReference>
<dbReference type="STRING" id="31958.SD37_09365"/>
<dbReference type="Pfam" id="PF05368">
    <property type="entry name" value="NmrA"/>
    <property type="match status" value="1"/>
</dbReference>
<dbReference type="AlphaFoldDB" id="A0A193BUD4"/>
<evidence type="ECO:0000313" key="2">
    <source>
        <dbReference type="EMBL" id="ANN15836.1"/>
    </source>
</evidence>
<dbReference type="InterPro" id="IPR008030">
    <property type="entry name" value="NmrA-like"/>
</dbReference>
<reference evidence="2 3" key="1">
    <citation type="journal article" date="2015" name="Genome Announc.">
        <title>Draft Genome Sequence of Norvancomycin-Producing Strain Amycolatopsis orientalis CPCC200066.</title>
        <authorList>
            <person name="Lei X."/>
            <person name="Yuan F."/>
            <person name="Shi Y."/>
            <person name="Li X."/>
            <person name="Wang L."/>
            <person name="Hong B."/>
        </authorList>
    </citation>
    <scope>NUCLEOTIDE SEQUENCE [LARGE SCALE GENOMIC DNA]</scope>
    <source>
        <strain evidence="2 3">B-37</strain>
    </source>
</reference>
<dbReference type="InterPro" id="IPR051604">
    <property type="entry name" value="Ergot_Alk_Oxidoreductase"/>
</dbReference>
<organism evidence="2 3">
    <name type="scientific">Amycolatopsis orientalis</name>
    <name type="common">Nocardia orientalis</name>
    <dbReference type="NCBI Taxonomy" id="31958"/>
    <lineage>
        <taxon>Bacteria</taxon>
        <taxon>Bacillati</taxon>
        <taxon>Actinomycetota</taxon>
        <taxon>Actinomycetes</taxon>
        <taxon>Pseudonocardiales</taxon>
        <taxon>Pseudonocardiaceae</taxon>
        <taxon>Amycolatopsis</taxon>
    </lineage>
</organism>
<dbReference type="EMBL" id="CP016174">
    <property type="protein sequence ID" value="ANN15836.1"/>
    <property type="molecule type" value="Genomic_DNA"/>
</dbReference>
<evidence type="ECO:0000259" key="1">
    <source>
        <dbReference type="Pfam" id="PF05368"/>
    </source>
</evidence>
<dbReference type="Proteomes" id="UP000093695">
    <property type="component" value="Chromosome"/>
</dbReference>
<protein>
    <submittedName>
        <fullName evidence="2">Nucleoside-diphosphate sugar epimerase</fullName>
    </submittedName>
</protein>
<dbReference type="InterPro" id="IPR036291">
    <property type="entry name" value="NAD(P)-bd_dom_sf"/>
</dbReference>
<feature type="domain" description="NmrA-like" evidence="1">
    <location>
        <begin position="4"/>
        <end position="229"/>
    </location>
</feature>
<name>A0A193BUD4_AMYOR</name>
<proteinExistence type="predicted"/>
<gene>
    <name evidence="2" type="ORF">SD37_09365</name>
</gene>
<sequence length="291" mass="31455">MSCRVLITAATGNVGPHAAVHLLNAGVAVRALVLPGDPGIDKLPDGVELCYGDLADPDSLDAALDGVTGVFWMWPFFTLSVDTAPAVLAKIEAQATRIVLVSSVGVHIGLERRDNNCHAYLEELIEGTSLEWTFLRTTGFMANALGFAGQISNGDVVRFPYGEAARTSIHEDDLAAIGVRALTSDGHAGKKYLVTGLEVLTQREQVSIIGDVLGRSLRWEDVHAEVARAKMVETGWPPAYADGALDYFGRLTREPEVMSSTVAEILGRPARTFREWAEEHKSKFDPQEVSL</sequence>
<dbReference type="SUPFAM" id="SSF51735">
    <property type="entry name" value="NAD(P)-binding Rossmann-fold domains"/>
    <property type="match status" value="1"/>
</dbReference>
<dbReference type="PANTHER" id="PTHR43162">
    <property type="match status" value="1"/>
</dbReference>
<accession>A0A193BUD4</accession>
<dbReference type="Gene3D" id="3.40.50.720">
    <property type="entry name" value="NAD(P)-binding Rossmann-like Domain"/>
    <property type="match status" value="1"/>
</dbReference>
<dbReference type="KEGG" id="aori:SD37_09365"/>